<dbReference type="RefSeq" id="WP_317057602.1">
    <property type="nucleotide sequence ID" value="NZ_CP146606.1"/>
</dbReference>
<dbReference type="EMBL" id="CP146606">
    <property type="protein sequence ID" value="WYK17533.1"/>
    <property type="molecule type" value="Genomic_DNA"/>
</dbReference>
<keyword evidence="1" id="KW-0472">Membrane</keyword>
<keyword evidence="1" id="KW-1133">Transmembrane helix</keyword>
<proteinExistence type="predicted"/>
<feature type="transmembrane region" description="Helical" evidence="1">
    <location>
        <begin position="53"/>
        <end position="73"/>
    </location>
</feature>
<keyword evidence="1" id="KW-0812">Transmembrane</keyword>
<name>A0ABZ2TID7_9RHOB</name>
<dbReference type="InterPro" id="IPR019253">
    <property type="entry name" value="DUF2244_TM"/>
</dbReference>
<feature type="transmembrane region" description="Helical" evidence="1">
    <location>
        <begin position="29"/>
        <end position="47"/>
    </location>
</feature>
<dbReference type="Pfam" id="PF10003">
    <property type="entry name" value="DUF2244"/>
    <property type="match status" value="1"/>
</dbReference>
<evidence type="ECO:0000313" key="3">
    <source>
        <dbReference type="Proteomes" id="UP001281305"/>
    </source>
</evidence>
<protein>
    <submittedName>
        <fullName evidence="2">DUF2244 domain-containing protein</fullName>
    </submittedName>
</protein>
<reference evidence="2 3" key="1">
    <citation type="submission" date="2024-02" db="EMBL/GenBank/DDBJ databases">
        <title>Roseovarius strain W115 nov., isolated from a marine algae.</title>
        <authorList>
            <person name="Lee M.W."/>
            <person name="Lee J.K."/>
            <person name="Kim J.M."/>
            <person name="Choi D.G."/>
            <person name="Baek J.H."/>
            <person name="Bayburt H."/>
            <person name="Jung J.J."/>
            <person name="Han D.M."/>
            <person name="Jeon C.O."/>
        </authorList>
    </citation>
    <scope>NUCLEOTIDE SEQUENCE [LARGE SCALE GENOMIC DNA]</scope>
    <source>
        <strain evidence="2 3">W115</strain>
    </source>
</reference>
<evidence type="ECO:0000256" key="1">
    <source>
        <dbReference type="SAM" id="Phobius"/>
    </source>
</evidence>
<organism evidence="2 3">
    <name type="scientific">Roseovarius rhodophyticola</name>
    <dbReference type="NCBI Taxonomy" id="3080827"/>
    <lineage>
        <taxon>Bacteria</taxon>
        <taxon>Pseudomonadati</taxon>
        <taxon>Pseudomonadota</taxon>
        <taxon>Alphaproteobacteria</taxon>
        <taxon>Rhodobacterales</taxon>
        <taxon>Roseobacteraceae</taxon>
        <taxon>Roseovarius</taxon>
    </lineage>
</organism>
<gene>
    <name evidence="2" type="ORF">RZS32_014120</name>
</gene>
<dbReference type="Proteomes" id="UP001281305">
    <property type="component" value="Chromosome"/>
</dbReference>
<sequence length="171" mass="19423">MPYQWSSSETSHGDVECLRLWPHRSLPRWGFAVFILITCVMFTMPLFPLLGTATLWGLLPFLVLAVWGVWYALQRSYRDGAMGEELTIGREEVHLRRTNARGPAQEWESQSYWTKVHMHPTGGPVPHYVTLKGKGREVEIGAFLSEDERKALYGEIAEALKRIGEPDPVVG</sequence>
<evidence type="ECO:0000313" key="2">
    <source>
        <dbReference type="EMBL" id="WYK17533.1"/>
    </source>
</evidence>
<keyword evidence="3" id="KW-1185">Reference proteome</keyword>
<accession>A0ABZ2TID7</accession>